<comment type="caution">
    <text evidence="2">The sequence shown here is derived from an EMBL/GenBank/DDBJ whole genome shotgun (WGS) entry which is preliminary data.</text>
</comment>
<keyword evidence="3" id="KW-1185">Reference proteome</keyword>
<proteinExistence type="predicted"/>
<dbReference type="InterPro" id="IPR052343">
    <property type="entry name" value="Retrotransposon-Effector_Assoc"/>
</dbReference>
<gene>
    <name evidence="2" type="ORF">Dsin_024149</name>
</gene>
<name>A0AAE0A4X8_9ROSI</name>
<dbReference type="PANTHER" id="PTHR46890">
    <property type="entry name" value="NON-LTR RETROLELEMENT REVERSE TRANSCRIPTASE-LIKE PROTEIN-RELATED"/>
    <property type="match status" value="1"/>
</dbReference>
<protein>
    <recommendedName>
        <fullName evidence="1">Reverse transcriptase domain-containing protein</fullName>
    </recommendedName>
</protein>
<sequence>MLDRCTANSSWQAAFPDAKVRHLEFWRSSHMPILIVVLEDMSQAIGVCGHIRRRFCFEECCVDDQRCIESVQDVWKGTNCVGDVSDVLHSAKQCTVRLDKWNMMSCRQLMEGIESKWRDLREASVCERIDGILERVQPKLTDQMKIMLDRQFTGEEIRRAVFDMGPVKAPSMDGLPTLFYQRPISLCNVMYKIIAKALANCFRLALGGVISEAQSSFIPSRLISDNAIVTFECMHDLKRKKRKESSMAIKLDMSKAYNRVEWGFIDQMMRKLDFSDSWVERVMLCVTSVSYSFAVNNDNLLFSKATSADGLAFLGVLDDYTAASSQVINFDKSAICVSPSVGEEKSVRVSKLEFFLRRSLVWVRCLLNIGTQWRVGDGSTVQIYKDKWVPREKLLRFSQIELWGENATVKQLLNPFGG</sequence>
<evidence type="ECO:0000313" key="3">
    <source>
        <dbReference type="Proteomes" id="UP001281410"/>
    </source>
</evidence>
<dbReference type="Pfam" id="PF00078">
    <property type="entry name" value="RVT_1"/>
    <property type="match status" value="1"/>
</dbReference>
<dbReference type="PANTHER" id="PTHR46890:SF48">
    <property type="entry name" value="RNA-DIRECTED DNA POLYMERASE"/>
    <property type="match status" value="1"/>
</dbReference>
<dbReference type="Proteomes" id="UP001281410">
    <property type="component" value="Unassembled WGS sequence"/>
</dbReference>
<accession>A0AAE0A4X8</accession>
<feature type="domain" description="Reverse transcriptase" evidence="1">
    <location>
        <begin position="182"/>
        <end position="292"/>
    </location>
</feature>
<evidence type="ECO:0000259" key="1">
    <source>
        <dbReference type="Pfam" id="PF00078"/>
    </source>
</evidence>
<dbReference type="EMBL" id="JANJYJ010000007">
    <property type="protein sequence ID" value="KAK3200734.1"/>
    <property type="molecule type" value="Genomic_DNA"/>
</dbReference>
<organism evidence="2 3">
    <name type="scientific">Dipteronia sinensis</name>
    <dbReference type="NCBI Taxonomy" id="43782"/>
    <lineage>
        <taxon>Eukaryota</taxon>
        <taxon>Viridiplantae</taxon>
        <taxon>Streptophyta</taxon>
        <taxon>Embryophyta</taxon>
        <taxon>Tracheophyta</taxon>
        <taxon>Spermatophyta</taxon>
        <taxon>Magnoliopsida</taxon>
        <taxon>eudicotyledons</taxon>
        <taxon>Gunneridae</taxon>
        <taxon>Pentapetalae</taxon>
        <taxon>rosids</taxon>
        <taxon>malvids</taxon>
        <taxon>Sapindales</taxon>
        <taxon>Sapindaceae</taxon>
        <taxon>Hippocastanoideae</taxon>
        <taxon>Acereae</taxon>
        <taxon>Dipteronia</taxon>
    </lineage>
</organism>
<reference evidence="2" key="1">
    <citation type="journal article" date="2023" name="Plant J.">
        <title>Genome sequences and population genomics provide insights into the demographic history, inbreeding, and mutation load of two 'living fossil' tree species of Dipteronia.</title>
        <authorList>
            <person name="Feng Y."/>
            <person name="Comes H.P."/>
            <person name="Chen J."/>
            <person name="Zhu S."/>
            <person name="Lu R."/>
            <person name="Zhang X."/>
            <person name="Li P."/>
            <person name="Qiu J."/>
            <person name="Olsen K.M."/>
            <person name="Qiu Y."/>
        </authorList>
    </citation>
    <scope>NUCLEOTIDE SEQUENCE</scope>
    <source>
        <strain evidence="2">NBL</strain>
    </source>
</reference>
<dbReference type="InterPro" id="IPR000477">
    <property type="entry name" value="RT_dom"/>
</dbReference>
<evidence type="ECO:0000313" key="2">
    <source>
        <dbReference type="EMBL" id="KAK3200734.1"/>
    </source>
</evidence>
<dbReference type="AlphaFoldDB" id="A0AAE0A4X8"/>